<dbReference type="GeneTree" id="ENSGT00440000039314"/>
<reference evidence="2" key="2">
    <citation type="submission" date="2025-08" db="UniProtKB">
        <authorList>
            <consortium name="Ensembl"/>
        </authorList>
    </citation>
    <scope>IDENTIFICATION</scope>
</reference>
<evidence type="ECO:0000313" key="2">
    <source>
        <dbReference type="Ensembl" id="ENSCSAVP00000007017.1"/>
    </source>
</evidence>
<dbReference type="eggNOG" id="KOG2891">
    <property type="taxonomic scope" value="Eukaryota"/>
</dbReference>
<organism evidence="2 3">
    <name type="scientific">Ciona savignyi</name>
    <name type="common">Pacific transparent sea squirt</name>
    <dbReference type="NCBI Taxonomy" id="51511"/>
    <lineage>
        <taxon>Eukaryota</taxon>
        <taxon>Metazoa</taxon>
        <taxon>Chordata</taxon>
        <taxon>Tunicata</taxon>
        <taxon>Ascidiacea</taxon>
        <taxon>Phlebobranchia</taxon>
        <taxon>Cionidae</taxon>
        <taxon>Ciona</taxon>
    </lineage>
</organism>
<feature type="region of interest" description="Disordered" evidence="1">
    <location>
        <begin position="435"/>
        <end position="468"/>
    </location>
</feature>
<reference evidence="3" key="1">
    <citation type="submission" date="2003-08" db="EMBL/GenBank/DDBJ databases">
        <authorList>
            <person name="Birren B."/>
            <person name="Nusbaum C."/>
            <person name="Abebe A."/>
            <person name="Abouelleil A."/>
            <person name="Adekoya E."/>
            <person name="Ait-zahra M."/>
            <person name="Allen N."/>
            <person name="Allen T."/>
            <person name="An P."/>
            <person name="Anderson M."/>
            <person name="Anderson S."/>
            <person name="Arachchi H."/>
            <person name="Armbruster J."/>
            <person name="Bachantsang P."/>
            <person name="Baldwin J."/>
            <person name="Barry A."/>
            <person name="Bayul T."/>
            <person name="Blitshsteyn B."/>
            <person name="Bloom T."/>
            <person name="Blye J."/>
            <person name="Boguslavskiy L."/>
            <person name="Borowsky M."/>
            <person name="Boukhgalter B."/>
            <person name="Brunache A."/>
            <person name="Butler J."/>
            <person name="Calixte N."/>
            <person name="Calvo S."/>
            <person name="Camarata J."/>
            <person name="Campo K."/>
            <person name="Chang J."/>
            <person name="Cheshatsang Y."/>
            <person name="Citroen M."/>
            <person name="Collymore A."/>
            <person name="Considine T."/>
            <person name="Cook A."/>
            <person name="Cooke P."/>
            <person name="Corum B."/>
            <person name="Cuomo C."/>
            <person name="David R."/>
            <person name="Dawoe T."/>
            <person name="Degray S."/>
            <person name="Dodge S."/>
            <person name="Dooley K."/>
            <person name="Dorje P."/>
            <person name="Dorjee K."/>
            <person name="Dorris L."/>
            <person name="Duffey N."/>
            <person name="Dupes A."/>
            <person name="Elkins T."/>
            <person name="Engels R."/>
            <person name="Erickson J."/>
            <person name="Farina A."/>
            <person name="Faro S."/>
            <person name="Ferreira P."/>
            <person name="Fischer H."/>
            <person name="Fitzgerald M."/>
            <person name="Foley K."/>
            <person name="Gage D."/>
            <person name="Galagan J."/>
            <person name="Gearin G."/>
            <person name="Gnerre S."/>
            <person name="Gnirke A."/>
            <person name="Goyette A."/>
            <person name="Graham J."/>
            <person name="Grandbois E."/>
            <person name="Gyaltsen K."/>
            <person name="Hafez N."/>
            <person name="Hagopian D."/>
            <person name="Hagos B."/>
            <person name="Hall J."/>
            <person name="Hatcher B."/>
            <person name="Heller A."/>
            <person name="Higgins H."/>
            <person name="Honan T."/>
            <person name="Horn A."/>
            <person name="Houde N."/>
            <person name="Hughes L."/>
            <person name="Hulme W."/>
            <person name="Husby E."/>
            <person name="Iliev I."/>
            <person name="Jaffe D."/>
            <person name="Jones C."/>
            <person name="Kamal M."/>
            <person name="Kamat A."/>
            <person name="Kamvysselis M."/>
            <person name="Karlsson E."/>
            <person name="Kells C."/>
            <person name="Kieu A."/>
            <person name="Kisner P."/>
            <person name="Kodira C."/>
            <person name="Kulbokas E."/>
            <person name="Labutti K."/>
            <person name="Lama D."/>
            <person name="Landers T."/>
            <person name="Leger J."/>
            <person name="Levine S."/>
            <person name="Lewis D."/>
            <person name="Lewis T."/>
            <person name="Lindblad-toh K."/>
            <person name="Liu X."/>
            <person name="Lokyitsang T."/>
            <person name="Lokyitsang Y."/>
            <person name="Lucien O."/>
            <person name="Lui A."/>
            <person name="Ma L.J."/>
            <person name="Mabbitt R."/>
            <person name="Macdonald J."/>
            <person name="Maclean C."/>
            <person name="Major J."/>
            <person name="Manning J."/>
            <person name="Marabella R."/>
            <person name="Maru K."/>
            <person name="Matthews C."/>
            <person name="Mauceli E."/>
            <person name="Mccarthy M."/>
            <person name="Mcdonough S."/>
            <person name="Mcghee T."/>
            <person name="Meldrim J."/>
            <person name="Meneus L."/>
            <person name="Mesirov J."/>
            <person name="Mihalev A."/>
            <person name="Mihova T."/>
            <person name="Mikkelsen T."/>
            <person name="Mlenga V."/>
            <person name="Moru K."/>
            <person name="Mozes J."/>
            <person name="Mulrain L."/>
            <person name="Munson G."/>
            <person name="Naylor J."/>
            <person name="Newes C."/>
            <person name="Nguyen C."/>
            <person name="Nguyen N."/>
            <person name="Nguyen T."/>
            <person name="Nicol R."/>
            <person name="Nielsen C."/>
            <person name="Nizzari M."/>
            <person name="Norbu C."/>
            <person name="Norbu N."/>
            <person name="O'donnell P."/>
            <person name="Okoawo O."/>
            <person name="O'leary S."/>
            <person name="Omotosho B."/>
            <person name="O'neill K."/>
            <person name="Osman S."/>
            <person name="Parker S."/>
            <person name="Perrin D."/>
            <person name="Phunkhang P."/>
            <person name="Piqani B."/>
            <person name="Purcell S."/>
            <person name="Rachupka T."/>
            <person name="Ramasamy U."/>
            <person name="Rameau R."/>
            <person name="Ray V."/>
            <person name="Raymond C."/>
            <person name="Retta R."/>
            <person name="Richardson S."/>
            <person name="Rise C."/>
            <person name="Rodriguez J."/>
            <person name="Rogers J."/>
            <person name="Rogov P."/>
            <person name="Rutman M."/>
            <person name="Schupbach R."/>
            <person name="Seaman C."/>
            <person name="Settipalli S."/>
            <person name="Sharpe T."/>
            <person name="Sheridan J."/>
            <person name="Sherpa N."/>
            <person name="Shi J."/>
            <person name="Smirnov S."/>
            <person name="Smith C."/>
            <person name="Sougnez C."/>
            <person name="Spencer B."/>
            <person name="Stalker J."/>
            <person name="Stange-thomann N."/>
            <person name="Stavropoulos S."/>
            <person name="Stetson K."/>
            <person name="Stone C."/>
            <person name="Stone S."/>
            <person name="Stubbs M."/>
            <person name="Talamas J."/>
            <person name="Tchuinga P."/>
            <person name="Tenzing P."/>
            <person name="Tesfaye S."/>
            <person name="Theodore J."/>
            <person name="Thoulutsang Y."/>
            <person name="Topham K."/>
            <person name="Towey S."/>
            <person name="Tsamla T."/>
            <person name="Tsomo N."/>
            <person name="Vallee D."/>
            <person name="Vassiliev H."/>
            <person name="Venkataraman V."/>
            <person name="Vinson J."/>
            <person name="Vo A."/>
            <person name="Wade C."/>
            <person name="Wang S."/>
            <person name="Wangchuk T."/>
            <person name="Wangdi T."/>
            <person name="Whittaker C."/>
            <person name="Wilkinson J."/>
            <person name="Wu Y."/>
            <person name="Wyman D."/>
            <person name="Yadav S."/>
            <person name="Yang S."/>
            <person name="Yang X."/>
            <person name="Yeager S."/>
            <person name="Yee E."/>
            <person name="Young G."/>
            <person name="Zainoun J."/>
            <person name="Zembeck L."/>
            <person name="Zimmer A."/>
            <person name="Zody M."/>
            <person name="Lander E."/>
        </authorList>
    </citation>
    <scope>NUCLEOTIDE SEQUENCE [LARGE SCALE GENOMIC DNA]</scope>
</reference>
<feature type="region of interest" description="Disordered" evidence="1">
    <location>
        <begin position="283"/>
        <end position="336"/>
    </location>
</feature>
<evidence type="ECO:0000256" key="1">
    <source>
        <dbReference type="SAM" id="MobiDB-lite"/>
    </source>
</evidence>
<dbReference type="Pfam" id="PF25015">
    <property type="entry name" value="RBD_AKAP-17A"/>
    <property type="match status" value="1"/>
</dbReference>
<dbReference type="Ensembl" id="ENSCSAVT00000007107.1">
    <property type="protein sequence ID" value="ENSCSAVP00000007017.1"/>
    <property type="gene ID" value="ENSCSAVG00000004193.1"/>
</dbReference>
<dbReference type="AlphaFoldDB" id="H2YNV9"/>
<dbReference type="Proteomes" id="UP000007875">
    <property type="component" value="Unassembled WGS sequence"/>
</dbReference>
<feature type="region of interest" description="Disordered" evidence="1">
    <location>
        <begin position="386"/>
        <end position="419"/>
    </location>
</feature>
<dbReference type="HOGENOM" id="CLU_011589_1_1_1"/>
<dbReference type="InterPro" id="IPR056852">
    <property type="entry name" value="AK17A/B"/>
</dbReference>
<feature type="compositionally biased region" description="Basic and acidic residues" evidence="1">
    <location>
        <begin position="283"/>
        <end position="317"/>
    </location>
</feature>
<sequence>MNTSLVSDLTDAVTLCDKLNLCLKPIAKVSICVALPKLKTPGQTISNWEVMEKIKAMCSPHQFTLLRVTKSSLEFVRFEGEAENKHLLSNFISMLDGKHIKLSGFPTLLKISCGESKVNFPTRHDWDSFFRDSNQFDETQPGERPDTVHLSNVPCKFFTDKKTQNVSEEIIKQAFLTFGEIRNVDVPMLDPYRSDIMASGGSNFQTFSYGSRLNFEIYVQYREYIGFAKCMNALKGMKLVAKETDGKAIAATIKVTFDCTKHLSAQSIAHRLQEKKKIEKLQKEREEEKRKERERIQKRADEEKQRELEMVKDQEERRRKREEKRRRKKKEKKEQEEAARLALRIAMEERKLLLAQRKLESIRLLSELFDRVKADAQQAEVEKLEREVAKKAEEERRKKLEEERKRMEKEEKKKEKLRRKELEMKSRILKRKLEEEYKKGEKRRKNAIKKLNPGKSLSSAVVVTSPPT</sequence>
<evidence type="ECO:0000313" key="3">
    <source>
        <dbReference type="Proteomes" id="UP000007875"/>
    </source>
</evidence>
<accession>H2YNV9</accession>
<name>H2YNV9_CIOSA</name>
<reference evidence="2" key="3">
    <citation type="submission" date="2025-09" db="UniProtKB">
        <authorList>
            <consortium name="Ensembl"/>
        </authorList>
    </citation>
    <scope>IDENTIFICATION</scope>
</reference>
<dbReference type="PANTHER" id="PTHR12484:SF4">
    <property type="entry name" value="A-KINASE ANCHOR PROTEIN 17A"/>
    <property type="match status" value="1"/>
</dbReference>
<dbReference type="STRING" id="51511.ENSCSAVP00000007017"/>
<evidence type="ECO:0008006" key="4">
    <source>
        <dbReference type="Google" id="ProtNLM"/>
    </source>
</evidence>
<dbReference type="InParanoid" id="H2YNV9"/>
<keyword evidence="3" id="KW-1185">Reference proteome</keyword>
<dbReference type="CDD" id="cd12264">
    <property type="entry name" value="RRM_AKAP17A"/>
    <property type="match status" value="1"/>
</dbReference>
<proteinExistence type="predicted"/>
<protein>
    <recommendedName>
        <fullName evidence="4">RRM domain-containing protein</fullName>
    </recommendedName>
</protein>
<feature type="compositionally biased region" description="Basic residues" evidence="1">
    <location>
        <begin position="318"/>
        <end position="331"/>
    </location>
</feature>
<dbReference type="OMA" id="IPACEQN"/>
<dbReference type="PANTHER" id="PTHR12484">
    <property type="entry name" value="B-LYMPHOCYTE ANTIGEN-RELATED"/>
    <property type="match status" value="1"/>
</dbReference>